<dbReference type="EMBL" id="JRNT01000035">
    <property type="protein sequence ID" value="KGF46574.1"/>
    <property type="molecule type" value="Genomic_DNA"/>
</dbReference>
<accession>A0A096CMM2</accession>
<dbReference type="GO" id="GO:0030288">
    <property type="term" value="C:outer membrane-bounded periplasmic space"/>
    <property type="evidence" value="ECO:0007669"/>
    <property type="project" value="TreeGrafter"/>
</dbReference>
<evidence type="ECO:0000313" key="4">
    <source>
        <dbReference type="Proteomes" id="UP000029628"/>
    </source>
</evidence>
<dbReference type="Gene3D" id="3.40.630.40">
    <property type="entry name" value="Zn-dependent exopeptidases"/>
    <property type="match status" value="1"/>
</dbReference>
<dbReference type="SMART" id="SM00646">
    <property type="entry name" value="Ami_3"/>
    <property type="match status" value="1"/>
</dbReference>
<evidence type="ECO:0000256" key="1">
    <source>
        <dbReference type="ARBA" id="ARBA00022801"/>
    </source>
</evidence>
<protein>
    <submittedName>
        <fullName evidence="3">Cell wall hydrolase</fullName>
    </submittedName>
</protein>
<comment type="caution">
    <text evidence="3">The sequence shown here is derived from an EMBL/GenBank/DDBJ whole genome shotgun (WGS) entry which is preliminary data.</text>
</comment>
<keyword evidence="4" id="KW-1185">Reference proteome</keyword>
<dbReference type="eggNOG" id="COG0860">
    <property type="taxonomic scope" value="Bacteria"/>
</dbReference>
<sequence>MKVFINPGHDLEYDSGAVNPNTGMREADVVAEIGERLKSYLEAVGIECQLLQSDNLYYDSSYSDRQIPVCEAANNSGADIFVSIHCNSVNRTARGTETFVYSWGGASTVLASCVQNQILNALGTVDRGIKVRNDLIVLKRTNMPAILVETAFIDNDSDAELLTNNRDDFAAAIARGITDFQNRG</sequence>
<gene>
    <name evidence="3" type="ORF">HMPREF0872_07855</name>
</gene>
<dbReference type="RefSeq" id="WP_038153088.1">
    <property type="nucleotide sequence ID" value="NZ_JRNT01000035.1"/>
</dbReference>
<feature type="domain" description="MurNAc-LAA" evidence="2">
    <location>
        <begin position="70"/>
        <end position="178"/>
    </location>
</feature>
<dbReference type="SUPFAM" id="SSF53187">
    <property type="entry name" value="Zn-dependent exopeptidases"/>
    <property type="match status" value="1"/>
</dbReference>
<evidence type="ECO:0000313" key="3">
    <source>
        <dbReference type="EMBL" id="KGF46574.1"/>
    </source>
</evidence>
<organism evidence="3 4">
    <name type="scientific">Veillonella montpellierensis DNF00314</name>
    <dbReference type="NCBI Taxonomy" id="1401067"/>
    <lineage>
        <taxon>Bacteria</taxon>
        <taxon>Bacillati</taxon>
        <taxon>Bacillota</taxon>
        <taxon>Negativicutes</taxon>
        <taxon>Veillonellales</taxon>
        <taxon>Veillonellaceae</taxon>
        <taxon>Veillonella</taxon>
    </lineage>
</organism>
<evidence type="ECO:0000259" key="2">
    <source>
        <dbReference type="SMART" id="SM00646"/>
    </source>
</evidence>
<dbReference type="PANTHER" id="PTHR30404">
    <property type="entry name" value="N-ACETYLMURAMOYL-L-ALANINE AMIDASE"/>
    <property type="match status" value="1"/>
</dbReference>
<dbReference type="AlphaFoldDB" id="A0A096CMM2"/>
<dbReference type="InterPro" id="IPR050695">
    <property type="entry name" value="N-acetylmuramoyl_amidase_3"/>
</dbReference>
<name>A0A096CMM2_9FIRM</name>
<feature type="non-terminal residue" evidence="3">
    <location>
        <position position="184"/>
    </location>
</feature>
<dbReference type="GO" id="GO:0009253">
    <property type="term" value="P:peptidoglycan catabolic process"/>
    <property type="evidence" value="ECO:0007669"/>
    <property type="project" value="InterPro"/>
</dbReference>
<dbReference type="PANTHER" id="PTHR30404:SF0">
    <property type="entry name" value="N-ACETYLMURAMOYL-L-ALANINE AMIDASE AMIC"/>
    <property type="match status" value="1"/>
</dbReference>
<dbReference type="CDD" id="cd02696">
    <property type="entry name" value="MurNAc-LAA"/>
    <property type="match status" value="1"/>
</dbReference>
<dbReference type="InterPro" id="IPR002508">
    <property type="entry name" value="MurNAc-LAA_cat"/>
</dbReference>
<keyword evidence="1 3" id="KW-0378">Hydrolase</keyword>
<reference evidence="3 4" key="1">
    <citation type="submission" date="2014-07" db="EMBL/GenBank/DDBJ databases">
        <authorList>
            <person name="McCorrison J."/>
            <person name="Sanka R."/>
            <person name="Torralba M."/>
            <person name="Gillis M."/>
            <person name="Haft D.H."/>
            <person name="Methe B."/>
            <person name="Sutton G."/>
            <person name="Nelson K.E."/>
        </authorList>
    </citation>
    <scope>NUCLEOTIDE SEQUENCE [LARGE SCALE GENOMIC DNA]</scope>
    <source>
        <strain evidence="3 4">DNF00314</strain>
    </source>
</reference>
<dbReference type="GO" id="GO:0008745">
    <property type="term" value="F:N-acetylmuramoyl-L-alanine amidase activity"/>
    <property type="evidence" value="ECO:0007669"/>
    <property type="project" value="InterPro"/>
</dbReference>
<proteinExistence type="predicted"/>
<dbReference type="Proteomes" id="UP000029628">
    <property type="component" value="Unassembled WGS sequence"/>
</dbReference>
<dbReference type="Pfam" id="PF01520">
    <property type="entry name" value="Amidase_3"/>
    <property type="match status" value="1"/>
</dbReference>